<evidence type="ECO:0000313" key="3">
    <source>
        <dbReference type="EMBL" id="PKC06441.1"/>
    </source>
</evidence>
<feature type="coiled-coil region" evidence="1">
    <location>
        <begin position="79"/>
        <end position="127"/>
    </location>
</feature>
<reference evidence="4 5" key="4">
    <citation type="submission" date="2017-10" db="EMBL/GenBank/DDBJ databases">
        <title>Genome analyses suggest a sexual origin of heterokaryosis in a supposedly ancient asexual fungus.</title>
        <authorList>
            <person name="Corradi N."/>
            <person name="Sedzielewska K."/>
            <person name="Noel J."/>
            <person name="Charron P."/>
            <person name="Farinelli L."/>
            <person name="Marton T."/>
            <person name="Kruger M."/>
            <person name="Pelin A."/>
            <person name="Brachmann A."/>
            <person name="Corradi N."/>
        </authorList>
    </citation>
    <scope>NUCLEOTIDE SEQUENCE [LARGE SCALE GENOMIC DNA]</scope>
    <source>
        <strain evidence="4 5">A1</strain>
    </source>
</reference>
<evidence type="ECO:0000313" key="6">
    <source>
        <dbReference type="Proteomes" id="UP000232722"/>
    </source>
</evidence>
<dbReference type="Proteomes" id="UP000232722">
    <property type="component" value="Unassembled WGS sequence"/>
</dbReference>
<dbReference type="AlphaFoldDB" id="A0A2N0PHY7"/>
<evidence type="ECO:0000256" key="1">
    <source>
        <dbReference type="SAM" id="Coils"/>
    </source>
</evidence>
<dbReference type="SUPFAM" id="SSF47095">
    <property type="entry name" value="HMG-box"/>
    <property type="match status" value="1"/>
</dbReference>
<protein>
    <submittedName>
        <fullName evidence="3">Uncharacterized protein</fullName>
    </submittedName>
</protein>
<reference evidence="3 6" key="2">
    <citation type="submission" date="2017-09" db="EMBL/GenBank/DDBJ databases">
        <title>Extensive intraspecific genome diversity in a model arbuscular mycorrhizal fungus.</title>
        <authorList>
            <person name="Chen E.C."/>
            <person name="Morin E."/>
            <person name="Beaudet D."/>
            <person name="Noel J."/>
            <person name="Ndikumana S."/>
            <person name="Charron P."/>
            <person name="St-Onge C."/>
            <person name="Giorgi J."/>
            <person name="Grigoriev I.V."/>
            <person name="Roux C."/>
            <person name="Martin F.M."/>
            <person name="Corradi N."/>
        </authorList>
    </citation>
    <scope>NUCLEOTIDE SEQUENCE [LARGE SCALE GENOMIC DNA]</scope>
    <source>
        <strain evidence="3 6">A5</strain>
    </source>
</reference>
<keyword evidence="1" id="KW-0175">Coiled coil</keyword>
<dbReference type="VEuPathDB" id="FungiDB:FUN_021929"/>
<name>A0A2N0PHY7_9GLOM</name>
<dbReference type="InterPro" id="IPR036910">
    <property type="entry name" value="HMG_box_dom_sf"/>
</dbReference>
<comment type="caution">
    <text evidence="3">The sequence shown here is derived from an EMBL/GenBank/DDBJ whole genome shotgun (WGS) entry which is preliminary data.</text>
</comment>
<dbReference type="VEuPathDB" id="FungiDB:RhiirA1_491652"/>
<evidence type="ECO:0000256" key="2">
    <source>
        <dbReference type="SAM" id="MobiDB-lite"/>
    </source>
</evidence>
<reference evidence="4 5" key="3">
    <citation type="submission" date="2017-10" db="EMBL/GenBank/DDBJ databases">
        <title>Extensive intraspecific genome diversity in a model arbuscular mycorrhizal fungus.</title>
        <authorList>
            <person name="Chen E.C.H."/>
            <person name="Morin E."/>
            <person name="Baudet D."/>
            <person name="Noel J."/>
            <person name="Ndikumana S."/>
            <person name="Charron P."/>
            <person name="St-Onge C."/>
            <person name="Giorgi J."/>
            <person name="Grigoriev I.V."/>
            <person name="Roux C."/>
            <person name="Martin F.M."/>
            <person name="Corradi N."/>
        </authorList>
    </citation>
    <scope>NUCLEOTIDE SEQUENCE [LARGE SCALE GENOMIC DNA]</scope>
    <source>
        <strain evidence="4 5">A1</strain>
    </source>
</reference>
<evidence type="ECO:0000313" key="4">
    <source>
        <dbReference type="EMBL" id="PKC59977.1"/>
    </source>
</evidence>
<accession>A0A2N0PHY7</accession>
<feature type="compositionally biased region" description="Low complexity" evidence="2">
    <location>
        <begin position="135"/>
        <end position="144"/>
    </location>
</feature>
<dbReference type="VEuPathDB" id="FungiDB:FUN_002718"/>
<dbReference type="VEuPathDB" id="FungiDB:RhiirFUN_011449"/>
<dbReference type="VEuPathDB" id="FungiDB:RhiirFUN_014690"/>
<dbReference type="EMBL" id="LLXJ01000758">
    <property type="protein sequence ID" value="PKC06441.1"/>
    <property type="molecule type" value="Genomic_DNA"/>
</dbReference>
<evidence type="ECO:0000313" key="5">
    <source>
        <dbReference type="Proteomes" id="UP000232688"/>
    </source>
</evidence>
<proteinExistence type="predicted"/>
<dbReference type="Proteomes" id="UP000232688">
    <property type="component" value="Unassembled WGS sequence"/>
</dbReference>
<gene>
    <name evidence="4" type="ORF">RhiirA1_491652</name>
    <name evidence="3" type="ORF">RhiirA5_377834</name>
</gene>
<dbReference type="EMBL" id="LLXH01001223">
    <property type="protein sequence ID" value="PKC59977.1"/>
    <property type="molecule type" value="Genomic_DNA"/>
</dbReference>
<organism evidence="3 6">
    <name type="scientific">Rhizophagus irregularis</name>
    <dbReference type="NCBI Taxonomy" id="588596"/>
    <lineage>
        <taxon>Eukaryota</taxon>
        <taxon>Fungi</taxon>
        <taxon>Fungi incertae sedis</taxon>
        <taxon>Mucoromycota</taxon>
        <taxon>Glomeromycotina</taxon>
        <taxon>Glomeromycetes</taxon>
        <taxon>Glomerales</taxon>
        <taxon>Glomeraceae</taxon>
        <taxon>Rhizophagus</taxon>
    </lineage>
</organism>
<feature type="region of interest" description="Disordered" evidence="2">
    <location>
        <begin position="135"/>
        <end position="154"/>
    </location>
</feature>
<reference evidence="3 6" key="1">
    <citation type="submission" date="2016-04" db="EMBL/GenBank/DDBJ databases">
        <title>Genome analyses suggest a sexual origin of heterokaryosis in a supposedly ancient asexual fungus.</title>
        <authorList>
            <person name="Ropars J."/>
            <person name="Sedzielewska K."/>
            <person name="Noel J."/>
            <person name="Charron P."/>
            <person name="Farinelli L."/>
            <person name="Marton T."/>
            <person name="Kruger M."/>
            <person name="Pelin A."/>
            <person name="Brachmann A."/>
            <person name="Corradi N."/>
        </authorList>
    </citation>
    <scope>NUCLEOTIDE SEQUENCE [LARGE SCALE GENOMIC DNA]</scope>
    <source>
        <strain evidence="3 6">A5</strain>
    </source>
</reference>
<sequence>MAEIFTLSEDDITQISKALSLIWRRTKYRLRNVTITDNIANISYGKRIDRITVNLEDSNYIITDQDSEKNCDVEHVKKIDQLQEKLLIAEKTYEKLKIKNKQLNDELNSLQIYNHNLEKKINKFRRKSDQINMSKSSSTIVSSSDSEDEDNTSLQRNNDHINILVNDLHQMGFTIESNPDDVWESLNKRCHEKFGFEELIKESTDIEELRWAEKTLPSYTIWDKFNQYYLLVELWINKVNITLMKKKEEGRNMVVENFEKKVIASKESQESEKKKKYSNFGKSLNSLVVKTIENKTLVEIKDYQIRTNFNQALKVMTSEPIQITDEESAKERITQWVDQKNHSKQVELATKAYKLYHRMSLVYIYNDLHIISVEKHPNDEREQRRFERNFMCTQLGIHTRTERRQKKSAFRIYKLINIGITLDQLVNTGLNISNFEVTDYYYDIFLTDLKLGTIKNLFQNPNMQDNMDLDTEDSEISELNVEAFAKIKNLQQQHDSEIELLANELNVHSYFIKSVMKDYREPAIRKQRKISGFNIWQSNWWATHGKGLNIKDKGSQKLCADAWNALNNDTRKYYEEEAKNAANLRVKEQNSFITNAKSRKTQLNNGIQDIRKMFRTLHVTCGMEFITLAVSNYDELRSHWFGSNIGEEFYQTYSNLSDAIIPFCCFSILKKKENEGVIKSVAETKSSEILPDESETGHTFNLSAINISKPNSIETRNKVRFILRQKFEQDVKGNNIPYKRWKTQTSYKVIGWPLDVEFQDYSNLKEEERIKVLDSLYNIRFEQNE</sequence>